<accession>A0A4Z1NI24</accession>
<dbReference type="SUPFAM" id="SSF54768">
    <property type="entry name" value="dsRNA-binding domain-like"/>
    <property type="match status" value="1"/>
</dbReference>
<evidence type="ECO:0000313" key="2">
    <source>
        <dbReference type="EMBL" id="TID15319.1"/>
    </source>
</evidence>
<evidence type="ECO:0000313" key="3">
    <source>
        <dbReference type="Proteomes" id="UP000298493"/>
    </source>
</evidence>
<dbReference type="AlphaFoldDB" id="A0A4Z1NI24"/>
<dbReference type="OrthoDB" id="5274873at2759"/>
<proteinExistence type="predicted"/>
<comment type="caution">
    <text evidence="2">The sequence shown here is derived from an EMBL/GenBank/DDBJ whole genome shotgun (WGS) entry which is preliminary data.</text>
</comment>
<dbReference type="Proteomes" id="UP000298493">
    <property type="component" value="Unassembled WGS sequence"/>
</dbReference>
<sequence length="169" mass="19454">MFYTMYLTNLCERRHWPDPHFEPRQSRSGWTCRVRVNNREYTCDTNYHTEEQARDKAAESAYMICRNFSINDGMYPGQKQGQPGVVQGLPVAIGTGRRSNQRFASEYASVCSSGSAGSSPRTSESDLDIPNRRSSGNSPPSKYTICNCRRAYVYQQNRCEHCIREHAWY</sequence>
<feature type="compositionally biased region" description="Low complexity" evidence="1">
    <location>
        <begin position="111"/>
        <end position="122"/>
    </location>
</feature>
<organism evidence="2 3">
    <name type="scientific">Venturia nashicola</name>
    <dbReference type="NCBI Taxonomy" id="86259"/>
    <lineage>
        <taxon>Eukaryota</taxon>
        <taxon>Fungi</taxon>
        <taxon>Dikarya</taxon>
        <taxon>Ascomycota</taxon>
        <taxon>Pezizomycotina</taxon>
        <taxon>Dothideomycetes</taxon>
        <taxon>Pleosporomycetidae</taxon>
        <taxon>Venturiales</taxon>
        <taxon>Venturiaceae</taxon>
        <taxon>Venturia</taxon>
    </lineage>
</organism>
<protein>
    <recommendedName>
        <fullName evidence="4">DRBM domain-containing protein</fullName>
    </recommendedName>
</protein>
<evidence type="ECO:0008006" key="4">
    <source>
        <dbReference type="Google" id="ProtNLM"/>
    </source>
</evidence>
<dbReference type="CDD" id="cd00048">
    <property type="entry name" value="DSRM_SF"/>
    <property type="match status" value="1"/>
</dbReference>
<dbReference type="Gene3D" id="3.30.160.20">
    <property type="match status" value="1"/>
</dbReference>
<reference evidence="2 3" key="1">
    <citation type="submission" date="2019-04" db="EMBL/GenBank/DDBJ databases">
        <title>High contiguity whole genome sequence and gene annotation resource for two Venturia nashicola isolates.</title>
        <authorList>
            <person name="Prokchorchik M."/>
            <person name="Won K."/>
            <person name="Lee Y."/>
            <person name="Choi E.D."/>
            <person name="Segonzac C."/>
            <person name="Sohn K.H."/>
        </authorList>
    </citation>
    <scope>NUCLEOTIDE SEQUENCE [LARGE SCALE GENOMIC DNA]</scope>
    <source>
        <strain evidence="2 3">PRI2</strain>
    </source>
</reference>
<keyword evidence="3" id="KW-1185">Reference proteome</keyword>
<feature type="region of interest" description="Disordered" evidence="1">
    <location>
        <begin position="111"/>
        <end position="139"/>
    </location>
</feature>
<dbReference type="EMBL" id="SNSC02000021">
    <property type="protein sequence ID" value="TID15319.1"/>
    <property type="molecule type" value="Genomic_DNA"/>
</dbReference>
<name>A0A4Z1NI24_9PEZI</name>
<gene>
    <name evidence="2" type="ORF">E6O75_ATG08572</name>
</gene>
<evidence type="ECO:0000256" key="1">
    <source>
        <dbReference type="SAM" id="MobiDB-lite"/>
    </source>
</evidence>